<protein>
    <recommendedName>
        <fullName evidence="1">Thioredoxin domain-containing protein</fullName>
    </recommendedName>
</protein>
<dbReference type="InterPro" id="IPR036249">
    <property type="entry name" value="Thioredoxin-like_sf"/>
</dbReference>
<accession>A0A1D2A0D1</accession>
<gene>
    <name evidence="2" type="ORF">g.4605</name>
</gene>
<dbReference type="PANTHER" id="PTHR47578:SF1">
    <property type="entry name" value="THIOREDOXIN-LIKE PROTEIN CDSP32, CHLOROPLASTIC"/>
    <property type="match status" value="1"/>
</dbReference>
<sequence length="420" mass="46255">EQFIMLAITGSLAVASPALRGCGRKQPRALRACRRAPRPMHRRQACAALPNDENPEQAVQRRLRESEEVAERVKFLQDRVELDAALERAGDSLVVLEVASEEICQTGWDEEPELQWDEDKRAALEPCLRLKHTFARIARDCSDAVFLAISVRVWDKDRSRGLCLNGVCMPHSDQPSCCKPGSRLLVVLRSAMSSPTLGSMSPLSGSLLRPALLPSLPIQADDPKSKELVEELQVKTIPTVQFIKNKQLLWEHKGINKLEQNLSEGVLYYGDQAAENLKASSFVKDLHSPEEFQEFVKSQDKDVLTVVDVCASMCEPCVHIFPAVLALARNFEKHAAFARVQLDETPELEALLAGSLGIRDVPTFLFYRNGAAVGRHVGGSRADLIGNILQQQVGAGHPLPPPGPKATKAAPAAARKFSNW</sequence>
<dbReference type="CDD" id="cd02947">
    <property type="entry name" value="TRX_family"/>
    <property type="match status" value="2"/>
</dbReference>
<dbReference type="EMBL" id="GDKF01005972">
    <property type="protein sequence ID" value="JAT72650.1"/>
    <property type="molecule type" value="Transcribed_RNA"/>
</dbReference>
<dbReference type="AlphaFoldDB" id="A0A1D2A0D1"/>
<evidence type="ECO:0000313" key="2">
    <source>
        <dbReference type="EMBL" id="JAT72650.1"/>
    </source>
</evidence>
<dbReference type="PANTHER" id="PTHR47578">
    <property type="entry name" value="THIOREDOXIN-LIKE PROTEIN CDSP32, CHLOROPLASTIC"/>
    <property type="match status" value="1"/>
</dbReference>
<dbReference type="PROSITE" id="PS51352">
    <property type="entry name" value="THIOREDOXIN_2"/>
    <property type="match status" value="1"/>
</dbReference>
<feature type="domain" description="Thioredoxin" evidence="1">
    <location>
        <begin position="273"/>
        <end position="394"/>
    </location>
</feature>
<dbReference type="InterPro" id="IPR044192">
    <property type="entry name" value="CDSP32"/>
</dbReference>
<dbReference type="SUPFAM" id="SSF52833">
    <property type="entry name" value="Thioredoxin-like"/>
    <property type="match status" value="2"/>
</dbReference>
<feature type="non-terminal residue" evidence="2">
    <location>
        <position position="1"/>
    </location>
</feature>
<name>A0A1D2A0D1_AUXPR</name>
<proteinExistence type="predicted"/>
<reference evidence="2" key="1">
    <citation type="submission" date="2015-08" db="EMBL/GenBank/DDBJ databases">
        <authorList>
            <person name="Babu N.S."/>
            <person name="Beckwith C.J."/>
            <person name="Beseler K.G."/>
            <person name="Brison A."/>
            <person name="Carone J.V."/>
            <person name="Caskin T.P."/>
            <person name="Diamond M."/>
            <person name="Durham M.E."/>
            <person name="Foxe J.M."/>
            <person name="Go M."/>
            <person name="Henderson B.A."/>
            <person name="Jones I.B."/>
            <person name="McGettigan J.A."/>
            <person name="Micheletti S.J."/>
            <person name="Nasrallah M.E."/>
            <person name="Ortiz D."/>
            <person name="Piller C.R."/>
            <person name="Privatt S.R."/>
            <person name="Schneider S.L."/>
            <person name="Sharp S."/>
            <person name="Smith T.C."/>
            <person name="Stanton J.D."/>
            <person name="Ullery H.E."/>
            <person name="Wilson R.J."/>
            <person name="Serrano M.G."/>
            <person name="Buck G."/>
            <person name="Lee V."/>
            <person name="Wang Y."/>
            <person name="Carvalho R."/>
            <person name="Voegtly L."/>
            <person name="Shi R."/>
            <person name="Duckworth R."/>
            <person name="Johnson A."/>
            <person name="Loviza R."/>
            <person name="Walstead R."/>
            <person name="Shah Z."/>
            <person name="Kiflezghi M."/>
            <person name="Wade K."/>
            <person name="Ball S.L."/>
            <person name="Bradley K.W."/>
            <person name="Asai D.J."/>
            <person name="Bowman C.A."/>
            <person name="Russell D.A."/>
            <person name="Pope W.H."/>
            <person name="Jacobs-Sera D."/>
            <person name="Hendrix R.W."/>
            <person name="Hatfull G.F."/>
        </authorList>
    </citation>
    <scope>NUCLEOTIDE SEQUENCE</scope>
</reference>
<dbReference type="GO" id="GO:0016671">
    <property type="term" value="F:oxidoreductase activity, acting on a sulfur group of donors, disulfide as acceptor"/>
    <property type="evidence" value="ECO:0007669"/>
    <property type="project" value="InterPro"/>
</dbReference>
<dbReference type="Gene3D" id="3.40.30.10">
    <property type="entry name" value="Glutaredoxin"/>
    <property type="match status" value="2"/>
</dbReference>
<dbReference type="InterPro" id="IPR013766">
    <property type="entry name" value="Thioredoxin_domain"/>
</dbReference>
<dbReference type="Pfam" id="PF00085">
    <property type="entry name" value="Thioredoxin"/>
    <property type="match status" value="1"/>
</dbReference>
<evidence type="ECO:0000259" key="1">
    <source>
        <dbReference type="PROSITE" id="PS51352"/>
    </source>
</evidence>
<organism evidence="2">
    <name type="scientific">Auxenochlorella protothecoides</name>
    <name type="common">Green microalga</name>
    <name type="synonym">Chlorella protothecoides</name>
    <dbReference type="NCBI Taxonomy" id="3075"/>
    <lineage>
        <taxon>Eukaryota</taxon>
        <taxon>Viridiplantae</taxon>
        <taxon>Chlorophyta</taxon>
        <taxon>core chlorophytes</taxon>
        <taxon>Trebouxiophyceae</taxon>
        <taxon>Chlorellales</taxon>
        <taxon>Chlorellaceae</taxon>
        <taxon>Auxenochlorella</taxon>
    </lineage>
</organism>